<reference evidence="3" key="2">
    <citation type="submission" date="2019-07" db="EMBL/GenBank/DDBJ databases">
        <authorList>
            <person name="Yang Y."/>
            <person name="Bocs S."/>
            <person name="Baudouin L."/>
        </authorList>
    </citation>
    <scope>NUCLEOTIDE SEQUENCE</scope>
    <source>
        <tissue evidence="3">Spear leaf of Hainan Tall coconut</tissue>
    </source>
</reference>
<feature type="compositionally biased region" description="Basic and acidic residues" evidence="2">
    <location>
        <begin position="110"/>
        <end position="121"/>
    </location>
</feature>
<dbReference type="EMBL" id="CM017872">
    <property type="protein sequence ID" value="KAG1326681.1"/>
    <property type="molecule type" value="Genomic_DNA"/>
</dbReference>
<proteinExistence type="predicted"/>
<dbReference type="PANTHER" id="PTHR35502:SF2">
    <property type="entry name" value="PROTEIN MICROTUBULE BINDING PROTEIN 2C"/>
    <property type="match status" value="1"/>
</dbReference>
<gene>
    <name evidence="3" type="ORF">COCNU_01G006150</name>
</gene>
<protein>
    <submittedName>
        <fullName evidence="3">Protein MICROTUBULE BINDING PROTEIN 2C</fullName>
    </submittedName>
</protein>
<dbReference type="InterPro" id="IPR040289">
    <property type="entry name" value="MBP2C"/>
</dbReference>
<dbReference type="Proteomes" id="UP000797356">
    <property type="component" value="Chromosome 1"/>
</dbReference>
<feature type="coiled-coil region" evidence="1">
    <location>
        <begin position="207"/>
        <end position="241"/>
    </location>
</feature>
<feature type="region of interest" description="Disordered" evidence="2">
    <location>
        <begin position="1"/>
        <end position="45"/>
    </location>
</feature>
<keyword evidence="4" id="KW-1185">Reference proteome</keyword>
<evidence type="ECO:0000313" key="3">
    <source>
        <dbReference type="EMBL" id="KAG1326681.1"/>
    </source>
</evidence>
<reference evidence="3" key="1">
    <citation type="journal article" date="2017" name="Gigascience">
        <title>The genome draft of coconut (Cocos nucifera).</title>
        <authorList>
            <person name="Xiao Y."/>
            <person name="Xu P."/>
            <person name="Fan H."/>
            <person name="Baudouin L."/>
            <person name="Xia W."/>
            <person name="Bocs S."/>
            <person name="Xu J."/>
            <person name="Li Q."/>
            <person name="Guo A."/>
            <person name="Zhou L."/>
            <person name="Li J."/>
            <person name="Wu Y."/>
            <person name="Ma Z."/>
            <person name="Armero A."/>
            <person name="Issali A.E."/>
            <person name="Liu N."/>
            <person name="Peng M."/>
            <person name="Yang Y."/>
        </authorList>
    </citation>
    <scope>NUCLEOTIDE SEQUENCE</scope>
    <source>
        <tissue evidence="3">Spear leaf of Hainan Tall coconut</tissue>
    </source>
</reference>
<dbReference type="GO" id="GO:0008017">
    <property type="term" value="F:microtubule binding"/>
    <property type="evidence" value="ECO:0007669"/>
    <property type="project" value="InterPro"/>
</dbReference>
<dbReference type="GO" id="GO:0010497">
    <property type="term" value="P:plasmodesmata-mediated intercellular transport"/>
    <property type="evidence" value="ECO:0007669"/>
    <property type="project" value="InterPro"/>
</dbReference>
<sequence length="333" mass="36893">MLGKPQKHRGLADPQGSGTFAGSSSSSPPPPLSSSSKNAPGDGGNVDRVLFNNLVEMVPLVESLMDRRANPSFTRRASVVYTPTPSNQTKVVDLKGRRSSKTVSAKKHKDFRDSSKDKNDQDVTTDNFSVFSSTPLAVGDVQKNIEELTMLQEQLDDLRKKLLEKDEALKSAEETMNRMSQVIMMLDELRHQVAEKDSIVRNANSHLANMQIKLADKQAALEKLECEAKTSNTKIEELQGHLDSMGLEITAFMRLFEELSKNDSAAYPDDDISSIQKFDQLPYMDSIDESDLMRMEEARKAYTSAIAAAKENPSEELLAAAAEARLHLRAFVL</sequence>
<feature type="coiled-coil region" evidence="1">
    <location>
        <begin position="141"/>
        <end position="175"/>
    </location>
</feature>
<feature type="compositionally biased region" description="Basic residues" evidence="2">
    <location>
        <begin position="97"/>
        <end position="109"/>
    </location>
</feature>
<feature type="region of interest" description="Disordered" evidence="2">
    <location>
        <begin position="80"/>
        <end position="126"/>
    </location>
</feature>
<organism evidence="3 4">
    <name type="scientific">Cocos nucifera</name>
    <name type="common">Coconut palm</name>
    <dbReference type="NCBI Taxonomy" id="13894"/>
    <lineage>
        <taxon>Eukaryota</taxon>
        <taxon>Viridiplantae</taxon>
        <taxon>Streptophyta</taxon>
        <taxon>Embryophyta</taxon>
        <taxon>Tracheophyta</taxon>
        <taxon>Spermatophyta</taxon>
        <taxon>Magnoliopsida</taxon>
        <taxon>Liliopsida</taxon>
        <taxon>Arecaceae</taxon>
        <taxon>Arecoideae</taxon>
        <taxon>Cocoseae</taxon>
        <taxon>Attaleinae</taxon>
        <taxon>Cocos</taxon>
    </lineage>
</organism>
<dbReference type="PANTHER" id="PTHR35502">
    <property type="entry name" value="PROTEIN MICROTUBULE BINDING PROTEIN 2C"/>
    <property type="match status" value="1"/>
</dbReference>
<feature type="compositionally biased region" description="Polar residues" evidence="2">
    <location>
        <begin position="80"/>
        <end position="90"/>
    </location>
</feature>
<accession>A0A8K0MU67</accession>
<dbReference type="OrthoDB" id="1915670at2759"/>
<evidence type="ECO:0000313" key="4">
    <source>
        <dbReference type="Proteomes" id="UP000797356"/>
    </source>
</evidence>
<comment type="caution">
    <text evidence="3">The sequence shown here is derived from an EMBL/GenBank/DDBJ whole genome shotgun (WGS) entry which is preliminary data.</text>
</comment>
<dbReference type="AlphaFoldDB" id="A0A8K0MU67"/>
<name>A0A8K0MU67_COCNU</name>
<evidence type="ECO:0000256" key="1">
    <source>
        <dbReference type="SAM" id="Coils"/>
    </source>
</evidence>
<evidence type="ECO:0000256" key="2">
    <source>
        <dbReference type="SAM" id="MobiDB-lite"/>
    </source>
</evidence>
<keyword evidence="1" id="KW-0175">Coiled coil</keyword>